<dbReference type="InterPro" id="IPR000467">
    <property type="entry name" value="G_patch_dom"/>
</dbReference>
<dbReference type="GO" id="GO:0003676">
    <property type="term" value="F:nucleic acid binding"/>
    <property type="evidence" value="ECO:0007669"/>
    <property type="project" value="InterPro"/>
</dbReference>
<dbReference type="PANTHER" id="PTHR33240:SF15">
    <property type="entry name" value="GAG-PRO-LIKE PROTEIN"/>
    <property type="match status" value="1"/>
</dbReference>
<dbReference type="CDD" id="cd00303">
    <property type="entry name" value="retropepsin_like"/>
    <property type="match status" value="1"/>
</dbReference>
<dbReference type="PROSITE" id="PS50174">
    <property type="entry name" value="G_PATCH"/>
    <property type="match status" value="1"/>
</dbReference>
<organism evidence="3">
    <name type="scientific">Fagus sylvatica</name>
    <name type="common">Beechnut</name>
    <dbReference type="NCBI Taxonomy" id="28930"/>
    <lineage>
        <taxon>Eukaryota</taxon>
        <taxon>Viridiplantae</taxon>
        <taxon>Streptophyta</taxon>
        <taxon>Embryophyta</taxon>
        <taxon>Tracheophyta</taxon>
        <taxon>Spermatophyta</taxon>
        <taxon>Magnoliopsida</taxon>
        <taxon>eudicotyledons</taxon>
        <taxon>Gunneridae</taxon>
        <taxon>Pentapetalae</taxon>
        <taxon>rosids</taxon>
        <taxon>fabids</taxon>
        <taxon>Fagales</taxon>
        <taxon>Fagaceae</taxon>
        <taxon>Fagus</taxon>
    </lineage>
</organism>
<sequence>MKHVFDRLQKLEDQKRTNERENVELTDLDKVEKNKDYAKFTEEIKGKVDLMQQTLRKNQGFDDYLFSMGGIATKLSVQLRPKFSIPEANKYNGSGKHYDEGSLAVYFNRMLSTPIMNFEQLCDCGTRIEEAMVNGKIERNEGRATSKKTYGHTSKTTPQTNEEFIFAIDDEVWTDFYKSANGNSCHSIRIGKHFKPPHLEVEHPRRENLEREVPNLKGVEKMRKGKDIAKPNEEEDRVLTQLKRTQATISIWGLLMAFQKHRDAILGTLAEKEVPITTSPEEVLSIMGVPRVLVDNGSMLNVCLFKTTTTLGIKEGQHSPSSLTIKAYDNSSRSIIGTFEMPYKTRPVNATVVFHVLNIPTSYNLLLGRVWMHPLGIVPSTLPKAQAALERWNPCHLRRQGNKWVEKKVKEEKASKVKTTMVIDPRVAVLMGKMGYTPGMGLGKFGQGITEMIQGAHSQQQTHPCLYHLHCRG</sequence>
<keyword evidence="1" id="KW-0175">Coiled coil</keyword>
<gene>
    <name evidence="3" type="ORF">FSB_LOCUS11451</name>
</gene>
<name>A0A2N9F9Q2_FAGSY</name>
<feature type="domain" description="G-patch" evidence="2">
    <location>
        <begin position="430"/>
        <end position="454"/>
    </location>
</feature>
<protein>
    <recommendedName>
        <fullName evidence="2">G-patch domain-containing protein</fullName>
    </recommendedName>
</protein>
<evidence type="ECO:0000313" key="3">
    <source>
        <dbReference type="EMBL" id="SPC83569.1"/>
    </source>
</evidence>
<reference evidence="3" key="1">
    <citation type="submission" date="2018-02" db="EMBL/GenBank/DDBJ databases">
        <authorList>
            <person name="Cohen D.B."/>
            <person name="Kent A.D."/>
        </authorList>
    </citation>
    <scope>NUCLEOTIDE SEQUENCE</scope>
</reference>
<dbReference type="PANTHER" id="PTHR33240">
    <property type="entry name" value="OS08G0508500 PROTEIN"/>
    <property type="match status" value="1"/>
</dbReference>
<dbReference type="EMBL" id="OIVN01000656">
    <property type="protein sequence ID" value="SPC83569.1"/>
    <property type="molecule type" value="Genomic_DNA"/>
</dbReference>
<evidence type="ECO:0000256" key="1">
    <source>
        <dbReference type="SAM" id="Coils"/>
    </source>
</evidence>
<dbReference type="Pfam" id="PF01585">
    <property type="entry name" value="G-patch"/>
    <property type="match status" value="1"/>
</dbReference>
<accession>A0A2N9F9Q2</accession>
<proteinExistence type="predicted"/>
<feature type="coiled-coil region" evidence="1">
    <location>
        <begin position="1"/>
        <end position="28"/>
    </location>
</feature>
<dbReference type="AlphaFoldDB" id="A0A2N9F9Q2"/>
<evidence type="ECO:0000259" key="2">
    <source>
        <dbReference type="PROSITE" id="PS50174"/>
    </source>
</evidence>